<feature type="region of interest" description="Disordered" evidence="1">
    <location>
        <begin position="201"/>
        <end position="224"/>
    </location>
</feature>
<feature type="compositionally biased region" description="Basic and acidic residues" evidence="1">
    <location>
        <begin position="201"/>
        <end position="217"/>
    </location>
</feature>
<proteinExistence type="predicted"/>
<evidence type="ECO:0000313" key="2">
    <source>
        <dbReference type="EMBL" id="CAG5892092.1"/>
    </source>
</evidence>
<comment type="caution">
    <text evidence="2">The sequence shown here is derived from an EMBL/GenBank/DDBJ whole genome shotgun (WGS) entry which is preliminary data.</text>
</comment>
<protein>
    <submittedName>
        <fullName evidence="2">(Atlantic silverside) hypothetical protein</fullName>
    </submittedName>
</protein>
<organism evidence="2 3">
    <name type="scientific">Menidia menidia</name>
    <name type="common">Atlantic silverside</name>
    <dbReference type="NCBI Taxonomy" id="238744"/>
    <lineage>
        <taxon>Eukaryota</taxon>
        <taxon>Metazoa</taxon>
        <taxon>Chordata</taxon>
        <taxon>Craniata</taxon>
        <taxon>Vertebrata</taxon>
        <taxon>Euteleostomi</taxon>
        <taxon>Actinopterygii</taxon>
        <taxon>Neopterygii</taxon>
        <taxon>Teleostei</taxon>
        <taxon>Neoteleostei</taxon>
        <taxon>Acanthomorphata</taxon>
        <taxon>Ovalentaria</taxon>
        <taxon>Atherinomorphae</taxon>
        <taxon>Atheriniformes</taxon>
        <taxon>Atherinopsidae</taxon>
        <taxon>Menidiinae</taxon>
        <taxon>Menidia</taxon>
    </lineage>
</organism>
<feature type="region of interest" description="Disordered" evidence="1">
    <location>
        <begin position="1"/>
        <end position="30"/>
    </location>
</feature>
<dbReference type="AlphaFoldDB" id="A0A8S4ARG1"/>
<feature type="region of interest" description="Disordered" evidence="1">
    <location>
        <begin position="338"/>
        <end position="357"/>
    </location>
</feature>
<dbReference type="EMBL" id="CAJRST010005557">
    <property type="protein sequence ID" value="CAG5892092.1"/>
    <property type="molecule type" value="Genomic_DNA"/>
</dbReference>
<keyword evidence="3" id="KW-1185">Reference proteome</keyword>
<accession>A0A8S4ARG1</accession>
<gene>
    <name evidence="2" type="ORF">MMEN_LOCUS6448</name>
</gene>
<name>A0A8S4ARG1_9TELE</name>
<reference evidence="2" key="1">
    <citation type="submission" date="2021-05" db="EMBL/GenBank/DDBJ databases">
        <authorList>
            <person name="Tigano A."/>
        </authorList>
    </citation>
    <scope>NUCLEOTIDE SEQUENCE</scope>
</reference>
<sequence length="357" mass="39496">MVTGPNHGPFHTFDPNIAGQKPDQASNGAPSWWGNWGAQPLFSFLPSGVPRKNSSMKPQIERERDMSFTISTRTKTRSGLKRRPLLVGELGGAASLQLLSLRRAPEKLQVSFSLSTRTKTRSGLKWRPLLVGELGCAASLQLLSLRRAPEKLQVSFTISTRTKTRSGLKGRPLLVGELGGAASLQLPPLRRAPEKLQYETTERETYETTQRQRERSKFQPFYSDRNKSGVRGRPLLVGELGGAASLQLPPLRRAPEKLQVGREHVLVHDFDAAEHVQLGVLGVALGVHGRPGLDVQGVLLLQELFQPSSPAWLRPLAVHNGPSAPRKRPTSHPITLMRKRENTRKFRAEADKTAARK</sequence>
<evidence type="ECO:0000313" key="3">
    <source>
        <dbReference type="Proteomes" id="UP000677803"/>
    </source>
</evidence>
<evidence type="ECO:0000256" key="1">
    <source>
        <dbReference type="SAM" id="MobiDB-lite"/>
    </source>
</evidence>
<dbReference type="Proteomes" id="UP000677803">
    <property type="component" value="Unassembled WGS sequence"/>
</dbReference>